<dbReference type="EMBL" id="BLLK01000027">
    <property type="protein sequence ID" value="GFH48162.1"/>
    <property type="molecule type" value="Genomic_DNA"/>
</dbReference>
<dbReference type="Gene3D" id="2.30.29.30">
    <property type="entry name" value="Pleckstrin-homology domain (PH domain)/Phosphotyrosine-binding domain (PTB)"/>
    <property type="match status" value="1"/>
</dbReference>
<accession>A0AAD3CLA4</accession>
<evidence type="ECO:0000256" key="2">
    <source>
        <dbReference type="ARBA" id="ARBA00022980"/>
    </source>
</evidence>
<dbReference type="HAMAP" id="MF_00499">
    <property type="entry name" value="Ribosomal_eL13"/>
    <property type="match status" value="1"/>
</dbReference>
<dbReference type="InterPro" id="IPR000156">
    <property type="entry name" value="Ran_bind_dom"/>
</dbReference>
<keyword evidence="7" id="KW-1185">Reference proteome</keyword>
<dbReference type="InterPro" id="IPR011993">
    <property type="entry name" value="PH-like_dom_sf"/>
</dbReference>
<dbReference type="SUPFAM" id="SSF50729">
    <property type="entry name" value="PH domain-like"/>
    <property type="match status" value="1"/>
</dbReference>
<dbReference type="PROSITE" id="PS50196">
    <property type="entry name" value="RANBD1"/>
    <property type="match status" value="1"/>
</dbReference>
<keyword evidence="3" id="KW-0687">Ribonucleoprotein</keyword>
<comment type="caution">
    <text evidence="6">The sequence shown here is derived from an EMBL/GenBank/DDBJ whole genome shotgun (WGS) entry which is preliminary data.</text>
</comment>
<dbReference type="PANTHER" id="PTHR11722">
    <property type="entry name" value="60S RIBOSOMAL PROTEIN L13"/>
    <property type="match status" value="1"/>
</dbReference>
<feature type="compositionally biased region" description="Polar residues" evidence="4">
    <location>
        <begin position="238"/>
        <end position="250"/>
    </location>
</feature>
<feature type="compositionally biased region" description="Basic and acidic residues" evidence="4">
    <location>
        <begin position="51"/>
        <end position="63"/>
    </location>
</feature>
<feature type="domain" description="RanBD1" evidence="5">
    <location>
        <begin position="247"/>
        <end position="358"/>
    </location>
</feature>
<evidence type="ECO:0000313" key="7">
    <source>
        <dbReference type="Proteomes" id="UP001054902"/>
    </source>
</evidence>
<proteinExistence type="inferred from homology"/>
<feature type="compositionally biased region" description="Low complexity" evidence="4">
    <location>
        <begin position="166"/>
        <end position="222"/>
    </location>
</feature>
<evidence type="ECO:0000259" key="5">
    <source>
        <dbReference type="PROSITE" id="PS50196"/>
    </source>
</evidence>
<feature type="compositionally biased region" description="Low complexity" evidence="4">
    <location>
        <begin position="138"/>
        <end position="153"/>
    </location>
</feature>
<dbReference type="AlphaFoldDB" id="A0AAD3CLA4"/>
<feature type="compositionally biased region" description="Basic and acidic residues" evidence="4">
    <location>
        <begin position="76"/>
        <end position="131"/>
    </location>
</feature>
<feature type="compositionally biased region" description="Low complexity" evidence="4">
    <location>
        <begin position="64"/>
        <end position="75"/>
    </location>
</feature>
<name>A0AAD3CLA4_9STRA</name>
<dbReference type="Proteomes" id="UP001054902">
    <property type="component" value="Unassembled WGS sequence"/>
</dbReference>
<comment type="similarity">
    <text evidence="1">Belongs to the eukaryotic ribosomal protein eL13 family.</text>
</comment>
<evidence type="ECO:0000256" key="3">
    <source>
        <dbReference type="ARBA" id="ARBA00023274"/>
    </source>
</evidence>
<dbReference type="Pfam" id="PF01294">
    <property type="entry name" value="Ribosomal_L13e"/>
    <property type="match status" value="1"/>
</dbReference>
<evidence type="ECO:0000256" key="1">
    <source>
        <dbReference type="ARBA" id="ARBA00005640"/>
    </source>
</evidence>
<gene>
    <name evidence="6" type="ORF">CTEN210_04638</name>
</gene>
<protein>
    <submittedName>
        <fullName evidence="6">RL13e, ribosomal protein 13e 60S large ribosomal subunit</fullName>
    </submittedName>
</protein>
<keyword evidence="2 6" id="KW-0689">Ribosomal protein</keyword>
<feature type="region of interest" description="Disordered" evidence="4">
    <location>
        <begin position="311"/>
        <end position="331"/>
    </location>
</feature>
<dbReference type="PANTHER" id="PTHR11722:SF0">
    <property type="entry name" value="LARGE RIBOSOMAL SUBUNIT PROTEIN EL13"/>
    <property type="match status" value="1"/>
</dbReference>
<dbReference type="GO" id="GO:0003723">
    <property type="term" value="F:RNA binding"/>
    <property type="evidence" value="ECO:0007669"/>
    <property type="project" value="TreeGrafter"/>
</dbReference>
<sequence>MIPLQTAQDTRPLSIVGIIDELSSLYQETEHWIPFVATLSRHITMGEEVKANGEAKQEDKGVSTEETTQSSPSSKTESKKRSLEEDKDSTAEAVGEKDPSAAENEKDKCEQPKSKKTRTEESIEAPSKEESNDSPPKSIFGSSTSSGFGFGSSALKGTSTDGEKPTSSFGSATGFGSSTGFGSTTSTGFGSSSGFGSSTSSGFKTTPLSAGFGFGNSSSTGSKTVFNLGGSSKDEDSTNNASPSKSTTTPIVALPVSNEPITNGEENEKAIITLRAKLFKLSDVKVKVQAAPSEEKEEKKVGIQMATKVGQNVDSKQADESESSQPAAKKDWKEVGIGPLRVLTDGEHTRIVQRRENTPGGQGTRLILNVPLRKECRVEKPNDKFVKLAAVEIVENDDDDKDSDKKSVKYVPAHFLFKVHSSSSGLFKMVKHNNIIPNIHCKKKWHTSTRGPLKVKLALNQASKKKSRRIARAAKAAAMAPRPTQLLRPVVNAPTQRYNAKVRLGRGFTAAELKAAGISPAYARTVGIAVDLRRTSRSVEAMERNVARLNEYKSKLVVFGQSTKEEFAAASQVVGTIQPISKPASEIVMAEVTDEMKASVAFTQMRLARQETRLAGLRIAVEARKKKD</sequence>
<feature type="region of interest" description="Disordered" evidence="4">
    <location>
        <begin position="51"/>
        <end position="261"/>
    </location>
</feature>
<dbReference type="InterPro" id="IPR001380">
    <property type="entry name" value="Ribosomal_eL13"/>
</dbReference>
<dbReference type="GO" id="GO:0006412">
    <property type="term" value="P:translation"/>
    <property type="evidence" value="ECO:0007669"/>
    <property type="project" value="InterPro"/>
</dbReference>
<evidence type="ECO:0000313" key="6">
    <source>
        <dbReference type="EMBL" id="GFH48162.1"/>
    </source>
</evidence>
<dbReference type="GO" id="GO:0022625">
    <property type="term" value="C:cytosolic large ribosomal subunit"/>
    <property type="evidence" value="ECO:0007669"/>
    <property type="project" value="TreeGrafter"/>
</dbReference>
<organism evidence="6 7">
    <name type="scientific">Chaetoceros tenuissimus</name>
    <dbReference type="NCBI Taxonomy" id="426638"/>
    <lineage>
        <taxon>Eukaryota</taxon>
        <taxon>Sar</taxon>
        <taxon>Stramenopiles</taxon>
        <taxon>Ochrophyta</taxon>
        <taxon>Bacillariophyta</taxon>
        <taxon>Coscinodiscophyceae</taxon>
        <taxon>Chaetocerotophycidae</taxon>
        <taxon>Chaetocerotales</taxon>
        <taxon>Chaetocerotaceae</taxon>
        <taxon>Chaetoceros</taxon>
    </lineage>
</organism>
<dbReference type="GO" id="GO:0003735">
    <property type="term" value="F:structural constituent of ribosome"/>
    <property type="evidence" value="ECO:0007669"/>
    <property type="project" value="InterPro"/>
</dbReference>
<evidence type="ECO:0000256" key="4">
    <source>
        <dbReference type="SAM" id="MobiDB-lite"/>
    </source>
</evidence>
<reference evidence="6 7" key="1">
    <citation type="journal article" date="2021" name="Sci. Rep.">
        <title>The genome of the diatom Chaetoceros tenuissimus carries an ancient integrated fragment of an extant virus.</title>
        <authorList>
            <person name="Hongo Y."/>
            <person name="Kimura K."/>
            <person name="Takaki Y."/>
            <person name="Yoshida Y."/>
            <person name="Baba S."/>
            <person name="Kobayashi G."/>
            <person name="Nagasaki K."/>
            <person name="Hano T."/>
            <person name="Tomaru Y."/>
        </authorList>
    </citation>
    <scope>NUCLEOTIDE SEQUENCE [LARGE SCALE GENOMIC DNA]</scope>
    <source>
        <strain evidence="6 7">NIES-3715</strain>
    </source>
</reference>